<dbReference type="InterPro" id="IPR043990">
    <property type="entry name" value="AC_1"/>
</dbReference>
<dbReference type="InterPro" id="IPR011050">
    <property type="entry name" value="Pectin_lyase_fold/virulence"/>
</dbReference>
<dbReference type="Pfam" id="PF03797">
    <property type="entry name" value="Autotransporter"/>
    <property type="match status" value="1"/>
</dbReference>
<dbReference type="Gene3D" id="2.160.20.20">
    <property type="match status" value="1"/>
</dbReference>
<evidence type="ECO:0000313" key="4">
    <source>
        <dbReference type="Proteomes" id="UP000092377"/>
    </source>
</evidence>
<dbReference type="InterPro" id="IPR050909">
    <property type="entry name" value="Bact_Autotransporter_VF"/>
</dbReference>
<comment type="caution">
    <text evidence="3">The sequence shown here is derived from an EMBL/GenBank/DDBJ whole genome shotgun (WGS) entry which is preliminary data.</text>
</comment>
<dbReference type="EMBL" id="LZEY01000007">
    <property type="protein sequence ID" value="OBU12247.1"/>
    <property type="molecule type" value="Genomic_DNA"/>
</dbReference>
<dbReference type="SUPFAM" id="SSF51126">
    <property type="entry name" value="Pectin lyase-like"/>
    <property type="match status" value="1"/>
</dbReference>
<dbReference type="PROSITE" id="PS51208">
    <property type="entry name" value="AUTOTRANSPORTER"/>
    <property type="match status" value="1"/>
</dbReference>
<dbReference type="InterPro" id="IPR036709">
    <property type="entry name" value="Autotransporte_beta_dom_sf"/>
</dbReference>
<feature type="domain" description="Autotransporter" evidence="2">
    <location>
        <begin position="724"/>
        <end position="1010"/>
    </location>
</feature>
<sequence length="1010" mass="108194">MKNFILKRSFLSASIIIGLGLSSQVHAGVTGIFDGFNNMFSGMSLEANGIASGHELWVVNDERSIVDENYALFISDNGGIDLGDNGNREDKIHYNNIFAFTSNNSDTASIILGSGSSTANPYFNADSVGVYSNQNGIQVNNGNLTLKNGHISALESAIIIDNSAGGQSNADLSNITIKYTPDDFDYILKEYGYDAPPAGGTEGYIGLDIIGNSSADKTKQTTVTGKNITIDSRYLALVIGKGAQGDFNNLNITTTKTDQPTIEASGENTTLKISDSTINSSSTGVEAIGTGDSAKQSAKVVLNHSVINRNSSRFGLLARKGGIIEANDVDINLKGGPNGTTGFSSSAVAVRGDGSLAELNNVRINDFLNNSPSGMIGIYADGGAKINADNVKLTSNSAGGEGIRLYEADTVVNLKNSRFDVTGDKASAVGMLSGTLNIDNTLINATDYVISIGNVKDLPANNINIKNSTLATDNMLLRGGPNVTLNFTADNSQLSGRIQSQGGFPGSGHSSVTLANNTTWSFGVLSTMNELHLDNSLVRMLKPVNDAFNRLEVDTLTSKNGVIELWTVFAGDDSKSDQILVNESATGQTGLRFRKAGGEGALTKNGILIVDAADNSGFGGPKATTTTDAFHIDGGSDGYRQGYGTIVAGAYEYKLTRGADISKNESNWYLTSLKKKDEIIPPILPPKVIRPPEISMYFANAQAARDMQRHKWQDRAGSRINADDTDGTPAAWARIVADTSSFKDEFGDKRKTNTQVLHLGSDVYRHNFSNNSRITLGAMALIGKASNKITVSTRDAKGNVATRNGNGDVNSYNIGAYATWQQDPQSAAGAYVDTWLLQGWNRNEVSGSGQNKDKYNSDNLSLSVEAGYSQPIYEAENVRWAVQPQAQIIWSKSSTSDYTRKANKDKVVWDDESQFTTRIGARLAGDIKAESGVVFRPFTELNYLRYPDSQTIQFGADRAKDKMPKSAVGMSLGLQANMNDNILIRAEIQAEKGNMDYSNVGGQLGITYKW</sequence>
<gene>
    <name evidence="3" type="ORF">AYY18_16120</name>
</gene>
<dbReference type="GO" id="GO:0019867">
    <property type="term" value="C:outer membrane"/>
    <property type="evidence" value="ECO:0007669"/>
    <property type="project" value="InterPro"/>
</dbReference>
<dbReference type="SMART" id="SM00869">
    <property type="entry name" value="Autotransporter"/>
    <property type="match status" value="1"/>
</dbReference>
<dbReference type="CDD" id="cd01344">
    <property type="entry name" value="PL2_Passenger_AT"/>
    <property type="match status" value="1"/>
</dbReference>
<dbReference type="RefSeq" id="WP_067400098.1">
    <property type="nucleotide sequence ID" value="NZ_LZEY01000007.1"/>
</dbReference>
<dbReference type="InterPro" id="IPR006315">
    <property type="entry name" value="OM_autotransptr_brl_dom"/>
</dbReference>
<name>A0A1B8HS43_9GAMM</name>
<dbReference type="NCBIfam" id="TIGR01414">
    <property type="entry name" value="autotrans_barl"/>
    <property type="match status" value="1"/>
</dbReference>
<dbReference type="Proteomes" id="UP000092377">
    <property type="component" value="Unassembled WGS sequence"/>
</dbReference>
<dbReference type="InterPro" id="IPR005546">
    <property type="entry name" value="Autotransporte_beta"/>
</dbReference>
<keyword evidence="4" id="KW-1185">Reference proteome</keyword>
<feature type="chain" id="PRO_5008609955" description="Autotransporter domain-containing protein" evidence="1">
    <location>
        <begin position="28"/>
        <end position="1010"/>
    </location>
</feature>
<accession>A0A1B8HS43</accession>
<dbReference type="PANTHER" id="PTHR12338">
    <property type="entry name" value="AUTOTRANSPORTER"/>
    <property type="match status" value="1"/>
</dbReference>
<feature type="signal peptide" evidence="1">
    <location>
        <begin position="1"/>
        <end position="27"/>
    </location>
</feature>
<keyword evidence="1" id="KW-0732">Signal</keyword>
<reference evidence="4" key="1">
    <citation type="submission" date="2016-06" db="EMBL/GenBank/DDBJ databases">
        <authorList>
            <person name="Butler K."/>
        </authorList>
    </citation>
    <scope>NUCLEOTIDE SEQUENCE [LARGE SCALE GENOMIC DNA]</scope>
    <source>
        <strain evidence="4">GCSL-Mp20</strain>
    </source>
</reference>
<proteinExistence type="predicted"/>
<dbReference type="SUPFAM" id="SSF103515">
    <property type="entry name" value="Autotransporter"/>
    <property type="match status" value="1"/>
</dbReference>
<dbReference type="Gene3D" id="2.40.128.130">
    <property type="entry name" value="Autotransporter beta-domain"/>
    <property type="match status" value="1"/>
</dbReference>
<organism evidence="3 4">
    <name type="scientific">Morganella psychrotolerans</name>
    <dbReference type="NCBI Taxonomy" id="368603"/>
    <lineage>
        <taxon>Bacteria</taxon>
        <taxon>Pseudomonadati</taxon>
        <taxon>Pseudomonadota</taxon>
        <taxon>Gammaproteobacteria</taxon>
        <taxon>Enterobacterales</taxon>
        <taxon>Morganellaceae</taxon>
        <taxon>Morganella</taxon>
    </lineage>
</organism>
<evidence type="ECO:0000256" key="1">
    <source>
        <dbReference type="SAM" id="SignalP"/>
    </source>
</evidence>
<protein>
    <recommendedName>
        <fullName evidence="2">Autotransporter domain-containing protein</fullName>
    </recommendedName>
</protein>
<evidence type="ECO:0000313" key="3">
    <source>
        <dbReference type="EMBL" id="OBU12247.1"/>
    </source>
</evidence>
<dbReference type="PANTHER" id="PTHR12338:SF5">
    <property type="entry name" value="ANTIGEN 43-RELATED"/>
    <property type="match status" value="1"/>
</dbReference>
<evidence type="ECO:0000259" key="2">
    <source>
        <dbReference type="PROSITE" id="PS51208"/>
    </source>
</evidence>
<dbReference type="Pfam" id="PF18883">
    <property type="entry name" value="AC_1"/>
    <property type="match status" value="1"/>
</dbReference>
<dbReference type="OrthoDB" id="6462569at2"/>
<dbReference type="AlphaFoldDB" id="A0A1B8HS43"/>
<dbReference type="InterPro" id="IPR012332">
    <property type="entry name" value="Autotransporter_pectin_lyase_C"/>
</dbReference>